<dbReference type="CDD" id="cd07182">
    <property type="entry name" value="RNase_HII_bacteria_HII_like"/>
    <property type="match status" value="1"/>
</dbReference>
<evidence type="ECO:0000256" key="13">
    <source>
        <dbReference type="ARBA" id="ARBA00023211"/>
    </source>
</evidence>
<evidence type="ECO:0000256" key="4">
    <source>
        <dbReference type="ARBA" id="ARBA00004496"/>
    </source>
</evidence>
<evidence type="ECO:0000256" key="5">
    <source>
        <dbReference type="ARBA" id="ARBA00007383"/>
    </source>
</evidence>
<dbReference type="HAMAP" id="MF_00052_B">
    <property type="entry name" value="RNase_HII_B"/>
    <property type="match status" value="1"/>
</dbReference>
<evidence type="ECO:0000256" key="3">
    <source>
        <dbReference type="ARBA" id="ARBA00004065"/>
    </source>
</evidence>
<evidence type="ECO:0000256" key="2">
    <source>
        <dbReference type="ARBA" id="ARBA00001946"/>
    </source>
</evidence>
<dbReference type="STRING" id="1619100.UT34_C0001G0098"/>
<dbReference type="GO" id="GO:0032299">
    <property type="term" value="C:ribonuclease H2 complex"/>
    <property type="evidence" value="ECO:0007669"/>
    <property type="project" value="TreeGrafter"/>
</dbReference>
<comment type="catalytic activity">
    <reaction evidence="1 14 15 16">
        <text>Endonucleolytic cleavage to 5'-phosphomonoester.</text>
        <dbReference type="EC" id="3.1.26.4"/>
    </reaction>
</comment>
<dbReference type="GO" id="GO:0005737">
    <property type="term" value="C:cytoplasm"/>
    <property type="evidence" value="ECO:0007669"/>
    <property type="project" value="UniProtKB-SubCell"/>
</dbReference>
<dbReference type="InterPro" id="IPR012337">
    <property type="entry name" value="RNaseH-like_sf"/>
</dbReference>
<evidence type="ECO:0000313" key="18">
    <source>
        <dbReference type="EMBL" id="KKR06058.1"/>
    </source>
</evidence>
<comment type="caution">
    <text evidence="18">The sequence shown here is derived from an EMBL/GenBank/DDBJ whole genome shotgun (WGS) entry which is preliminary data.</text>
</comment>
<evidence type="ECO:0000256" key="7">
    <source>
        <dbReference type="ARBA" id="ARBA00019179"/>
    </source>
</evidence>
<comment type="cofactor">
    <cofactor evidence="2">
        <name>Mg(2+)</name>
        <dbReference type="ChEBI" id="CHEBI:18420"/>
    </cofactor>
</comment>
<reference evidence="18 19" key="1">
    <citation type="journal article" date="2015" name="Nature">
        <title>rRNA introns, odd ribosomes, and small enigmatic genomes across a large radiation of phyla.</title>
        <authorList>
            <person name="Brown C.T."/>
            <person name="Hug L.A."/>
            <person name="Thomas B.C."/>
            <person name="Sharon I."/>
            <person name="Castelle C.J."/>
            <person name="Singh A."/>
            <person name="Wilkins M.J."/>
            <person name="Williams K.H."/>
            <person name="Banfield J.F."/>
        </authorList>
    </citation>
    <scope>NUCLEOTIDE SEQUENCE [LARGE SCALE GENOMIC DNA]</scope>
</reference>
<dbReference type="Gene3D" id="3.30.420.10">
    <property type="entry name" value="Ribonuclease H-like superfamily/Ribonuclease H"/>
    <property type="match status" value="1"/>
</dbReference>
<name>A0A0G0MSB2_9BACT</name>
<dbReference type="InterPro" id="IPR001352">
    <property type="entry name" value="RNase_HII/HIII"/>
</dbReference>
<dbReference type="InterPro" id="IPR024567">
    <property type="entry name" value="RNase_HII/HIII_dom"/>
</dbReference>
<dbReference type="GO" id="GO:0004523">
    <property type="term" value="F:RNA-DNA hybrid ribonuclease activity"/>
    <property type="evidence" value="ECO:0007669"/>
    <property type="project" value="UniProtKB-UniRule"/>
</dbReference>
<dbReference type="PANTHER" id="PTHR10954">
    <property type="entry name" value="RIBONUCLEASE H2 SUBUNIT A"/>
    <property type="match status" value="1"/>
</dbReference>
<evidence type="ECO:0000256" key="11">
    <source>
        <dbReference type="ARBA" id="ARBA00022759"/>
    </source>
</evidence>
<dbReference type="EC" id="3.1.26.4" evidence="6 14"/>
<proteinExistence type="inferred from homology"/>
<comment type="subcellular location">
    <subcellularLocation>
        <location evidence="4 14">Cytoplasm</location>
    </subcellularLocation>
</comment>
<dbReference type="Pfam" id="PF01351">
    <property type="entry name" value="RNase_HII"/>
    <property type="match status" value="1"/>
</dbReference>
<dbReference type="GO" id="GO:0043137">
    <property type="term" value="P:DNA replication, removal of RNA primer"/>
    <property type="evidence" value="ECO:0007669"/>
    <property type="project" value="TreeGrafter"/>
</dbReference>
<keyword evidence="11 14" id="KW-0255">Endonuclease</keyword>
<dbReference type="PROSITE" id="PS51975">
    <property type="entry name" value="RNASE_H_2"/>
    <property type="match status" value="1"/>
</dbReference>
<feature type="binding site" evidence="14 15">
    <location>
        <position position="25"/>
    </location>
    <ligand>
        <name>a divalent metal cation</name>
        <dbReference type="ChEBI" id="CHEBI:60240"/>
    </ligand>
</feature>
<keyword evidence="13 14" id="KW-0464">Manganese</keyword>
<dbReference type="AlphaFoldDB" id="A0A0G0MSB2"/>
<dbReference type="NCBIfam" id="NF000595">
    <property type="entry name" value="PRK00015.1-3"/>
    <property type="match status" value="1"/>
</dbReference>
<feature type="binding site" evidence="14 15">
    <location>
        <position position="24"/>
    </location>
    <ligand>
        <name>a divalent metal cation</name>
        <dbReference type="ChEBI" id="CHEBI:60240"/>
    </ligand>
</feature>
<evidence type="ECO:0000256" key="12">
    <source>
        <dbReference type="ARBA" id="ARBA00022801"/>
    </source>
</evidence>
<organism evidence="18 19">
    <name type="scientific">candidate division WS6 bacterium GW2011_GWF2_39_15</name>
    <dbReference type="NCBI Taxonomy" id="1619100"/>
    <lineage>
        <taxon>Bacteria</taxon>
        <taxon>Candidatus Dojkabacteria</taxon>
    </lineage>
</organism>
<feature type="domain" description="RNase H type-2" evidence="17">
    <location>
        <begin position="18"/>
        <end position="212"/>
    </location>
</feature>
<dbReference type="GO" id="GO:0006298">
    <property type="term" value="P:mismatch repair"/>
    <property type="evidence" value="ECO:0007669"/>
    <property type="project" value="TreeGrafter"/>
</dbReference>
<dbReference type="InterPro" id="IPR022898">
    <property type="entry name" value="RNase_HII"/>
</dbReference>
<protein>
    <recommendedName>
        <fullName evidence="7 14">Ribonuclease HII</fullName>
        <shortName evidence="14">RNase HII</shortName>
        <ecNumber evidence="6 14">3.1.26.4</ecNumber>
    </recommendedName>
</protein>
<feature type="binding site" evidence="14 15">
    <location>
        <position position="121"/>
    </location>
    <ligand>
        <name>a divalent metal cation</name>
        <dbReference type="ChEBI" id="CHEBI:60240"/>
    </ligand>
</feature>
<comment type="function">
    <text evidence="3 14 16">Endonuclease that specifically degrades the RNA of RNA-DNA hybrids.</text>
</comment>
<evidence type="ECO:0000256" key="10">
    <source>
        <dbReference type="ARBA" id="ARBA00022723"/>
    </source>
</evidence>
<evidence type="ECO:0000256" key="16">
    <source>
        <dbReference type="RuleBase" id="RU003515"/>
    </source>
</evidence>
<keyword evidence="10 14" id="KW-0479">Metal-binding</keyword>
<dbReference type="PANTHER" id="PTHR10954:SF18">
    <property type="entry name" value="RIBONUCLEASE HII"/>
    <property type="match status" value="1"/>
</dbReference>
<accession>A0A0G0MSB2</accession>
<dbReference type="InterPro" id="IPR036397">
    <property type="entry name" value="RNaseH_sf"/>
</dbReference>
<evidence type="ECO:0000256" key="6">
    <source>
        <dbReference type="ARBA" id="ARBA00012180"/>
    </source>
</evidence>
<comment type="cofactor">
    <cofactor evidence="14 15">
        <name>Mn(2+)</name>
        <dbReference type="ChEBI" id="CHEBI:29035"/>
    </cofactor>
    <cofactor evidence="14 15">
        <name>Mg(2+)</name>
        <dbReference type="ChEBI" id="CHEBI:18420"/>
    </cofactor>
    <text evidence="14 15">Manganese or magnesium. Binds 1 divalent metal ion per monomer in the absence of substrate. May bind a second metal ion after substrate binding.</text>
</comment>
<evidence type="ECO:0000313" key="19">
    <source>
        <dbReference type="Proteomes" id="UP000034799"/>
    </source>
</evidence>
<evidence type="ECO:0000259" key="17">
    <source>
        <dbReference type="PROSITE" id="PS51975"/>
    </source>
</evidence>
<evidence type="ECO:0000256" key="15">
    <source>
        <dbReference type="PROSITE-ProRule" id="PRU01319"/>
    </source>
</evidence>
<keyword evidence="12 14" id="KW-0378">Hydrolase</keyword>
<keyword evidence="8 14" id="KW-0963">Cytoplasm</keyword>
<dbReference type="SUPFAM" id="SSF53098">
    <property type="entry name" value="Ribonuclease H-like"/>
    <property type="match status" value="1"/>
</dbReference>
<dbReference type="EMBL" id="LBWK01000001">
    <property type="protein sequence ID" value="KKR06058.1"/>
    <property type="molecule type" value="Genomic_DNA"/>
</dbReference>
<evidence type="ECO:0000256" key="9">
    <source>
        <dbReference type="ARBA" id="ARBA00022722"/>
    </source>
</evidence>
<keyword evidence="9 14" id="KW-0540">Nuclease</keyword>
<sequence length="212" mass="23358">MILPSLDLEKSLWAKGYENVAGLDEVGRGPLAGPVVAGVVVINKEEQVIEGVRDSKKLSEKKREELSEKIVEVSAGYGIGFVGSEEIDMFGIAKAVNLAMTRAVEEMVTYFNINPGFLIIDGKAVWDISPYPCLKMDKGDLHHYSIAAASIIAKVARDNLMKEYAAKYPNYGFDSNVGYGTKKHLEAIQNYGICDIHRKSFHPISNFVVNTE</sequence>
<evidence type="ECO:0000256" key="8">
    <source>
        <dbReference type="ARBA" id="ARBA00022490"/>
    </source>
</evidence>
<dbReference type="PATRIC" id="fig|1619100.3.peg.99"/>
<evidence type="ECO:0000256" key="1">
    <source>
        <dbReference type="ARBA" id="ARBA00000077"/>
    </source>
</evidence>
<gene>
    <name evidence="14" type="primary">rnhB</name>
    <name evidence="18" type="ORF">UT34_C0001G0098</name>
</gene>
<comment type="similarity">
    <text evidence="5 14 16">Belongs to the RNase HII family.</text>
</comment>
<dbReference type="GO" id="GO:0003723">
    <property type="term" value="F:RNA binding"/>
    <property type="evidence" value="ECO:0007669"/>
    <property type="project" value="UniProtKB-UniRule"/>
</dbReference>
<dbReference type="Proteomes" id="UP000034799">
    <property type="component" value="Unassembled WGS sequence"/>
</dbReference>
<dbReference type="GO" id="GO:0030145">
    <property type="term" value="F:manganese ion binding"/>
    <property type="evidence" value="ECO:0007669"/>
    <property type="project" value="UniProtKB-UniRule"/>
</dbReference>
<dbReference type="NCBIfam" id="NF000594">
    <property type="entry name" value="PRK00015.1-1"/>
    <property type="match status" value="1"/>
</dbReference>
<evidence type="ECO:0000256" key="14">
    <source>
        <dbReference type="HAMAP-Rule" id="MF_00052"/>
    </source>
</evidence>